<dbReference type="AlphaFoldDB" id="A0A4Z2GKV5"/>
<dbReference type="EMBL" id="SRLO01000492">
    <property type="protein sequence ID" value="TNN54167.1"/>
    <property type="molecule type" value="Genomic_DNA"/>
</dbReference>
<gene>
    <name evidence="2" type="ORF">EYF80_035595</name>
</gene>
<sequence length="96" mass="10391">MRENRVITLFYAPWPSWWLLTTVTTNTITTITTNTITTTTNTTVTTNTITTNTTITTGAERCIVGDRSSGLTGAPPVGSAPCDSQPSEWRPSDAPR</sequence>
<keyword evidence="3" id="KW-1185">Reference proteome</keyword>
<comment type="caution">
    <text evidence="2">The sequence shown here is derived from an EMBL/GenBank/DDBJ whole genome shotgun (WGS) entry which is preliminary data.</text>
</comment>
<dbReference type="Proteomes" id="UP000314294">
    <property type="component" value="Unassembled WGS sequence"/>
</dbReference>
<name>A0A4Z2GKV5_9TELE</name>
<feature type="region of interest" description="Disordered" evidence="1">
    <location>
        <begin position="66"/>
        <end position="96"/>
    </location>
</feature>
<accession>A0A4Z2GKV5</accession>
<organism evidence="2 3">
    <name type="scientific">Liparis tanakae</name>
    <name type="common">Tanaka's snailfish</name>
    <dbReference type="NCBI Taxonomy" id="230148"/>
    <lineage>
        <taxon>Eukaryota</taxon>
        <taxon>Metazoa</taxon>
        <taxon>Chordata</taxon>
        <taxon>Craniata</taxon>
        <taxon>Vertebrata</taxon>
        <taxon>Euteleostomi</taxon>
        <taxon>Actinopterygii</taxon>
        <taxon>Neopterygii</taxon>
        <taxon>Teleostei</taxon>
        <taxon>Neoteleostei</taxon>
        <taxon>Acanthomorphata</taxon>
        <taxon>Eupercaria</taxon>
        <taxon>Perciformes</taxon>
        <taxon>Cottioidei</taxon>
        <taxon>Cottales</taxon>
        <taxon>Liparidae</taxon>
        <taxon>Liparis</taxon>
    </lineage>
</organism>
<protein>
    <submittedName>
        <fullName evidence="2">Uncharacterized protein</fullName>
    </submittedName>
</protein>
<evidence type="ECO:0000313" key="2">
    <source>
        <dbReference type="EMBL" id="TNN54167.1"/>
    </source>
</evidence>
<reference evidence="2 3" key="1">
    <citation type="submission" date="2019-03" db="EMBL/GenBank/DDBJ databases">
        <title>First draft genome of Liparis tanakae, snailfish: a comprehensive survey of snailfish specific genes.</title>
        <authorList>
            <person name="Kim W."/>
            <person name="Song I."/>
            <person name="Jeong J.-H."/>
            <person name="Kim D."/>
            <person name="Kim S."/>
            <person name="Ryu S."/>
            <person name="Song J.Y."/>
            <person name="Lee S.K."/>
        </authorList>
    </citation>
    <scope>NUCLEOTIDE SEQUENCE [LARGE SCALE GENOMIC DNA]</scope>
    <source>
        <tissue evidence="2">Muscle</tissue>
    </source>
</reference>
<evidence type="ECO:0000313" key="3">
    <source>
        <dbReference type="Proteomes" id="UP000314294"/>
    </source>
</evidence>
<proteinExistence type="predicted"/>
<evidence type="ECO:0000256" key="1">
    <source>
        <dbReference type="SAM" id="MobiDB-lite"/>
    </source>
</evidence>